<dbReference type="Proteomes" id="UP000443353">
    <property type="component" value="Unassembled WGS sequence"/>
</dbReference>
<evidence type="ECO:0000256" key="2">
    <source>
        <dbReference type="PROSITE-ProRule" id="PRU00169"/>
    </source>
</evidence>
<dbReference type="PANTHER" id="PTHR44591">
    <property type="entry name" value="STRESS RESPONSE REGULATOR PROTEIN 1"/>
    <property type="match status" value="1"/>
</dbReference>
<dbReference type="SMART" id="SM00448">
    <property type="entry name" value="REC"/>
    <property type="match status" value="1"/>
</dbReference>
<evidence type="ECO:0000313" key="6">
    <source>
        <dbReference type="Proteomes" id="UP000443353"/>
    </source>
</evidence>
<evidence type="ECO:0000313" key="5">
    <source>
        <dbReference type="EMBL" id="MVW64083.1"/>
    </source>
</evidence>
<dbReference type="PANTHER" id="PTHR44591:SF3">
    <property type="entry name" value="RESPONSE REGULATORY DOMAIN-CONTAINING PROTEIN"/>
    <property type="match status" value="1"/>
</dbReference>
<dbReference type="EMBL" id="WSES01000011">
    <property type="protein sequence ID" value="MVW64083.1"/>
    <property type="molecule type" value="Genomic_DNA"/>
</dbReference>
<evidence type="ECO:0000256" key="1">
    <source>
        <dbReference type="ARBA" id="ARBA00022553"/>
    </source>
</evidence>
<name>A0A7X3KAI2_9BURK</name>
<dbReference type="Pfam" id="PF00072">
    <property type="entry name" value="Response_reg"/>
    <property type="match status" value="1"/>
</dbReference>
<dbReference type="CDD" id="cd17580">
    <property type="entry name" value="REC_2_DhkD-like"/>
    <property type="match status" value="1"/>
</dbReference>
<dbReference type="AlphaFoldDB" id="A0A7X3KAI2"/>
<dbReference type="InterPro" id="IPR050595">
    <property type="entry name" value="Bact_response_regulator"/>
</dbReference>
<proteinExistence type="predicted"/>
<gene>
    <name evidence="5" type="ORF">GPY61_29550</name>
</gene>
<evidence type="ECO:0000256" key="3">
    <source>
        <dbReference type="SAM" id="MobiDB-lite"/>
    </source>
</evidence>
<keyword evidence="6" id="KW-1185">Reference proteome</keyword>
<dbReference type="InterPro" id="IPR011006">
    <property type="entry name" value="CheY-like_superfamily"/>
</dbReference>
<sequence length="180" mass="18656">MYDTIEEPQEISLLERHGGQAATQGVGPDKGGASTARPPHAGPAPAARDAAGAAAAQPGVRRVLVVDDNADAAQTVAMLLEVLGHEASIEYDPLQALACARDRSFDAFVLDIGLPGMDGHELARQIRALPRAAGALFIALTGYGQQQDRDASKAAGFHYHFVKPADVDALAQALAKGTPA</sequence>
<reference evidence="5 6" key="1">
    <citation type="submission" date="2019-12" db="EMBL/GenBank/DDBJ databases">
        <authorList>
            <person name="Li C."/>
            <person name="Zhao J."/>
        </authorList>
    </citation>
    <scope>NUCLEOTIDE SEQUENCE [LARGE SCALE GENOMIC DNA]</scope>
    <source>
        <strain evidence="5 6">NEAU-DD11</strain>
    </source>
</reference>
<comment type="caution">
    <text evidence="5">The sequence shown here is derived from an EMBL/GenBank/DDBJ whole genome shotgun (WGS) entry which is preliminary data.</text>
</comment>
<organism evidence="5 6">
    <name type="scientific">Massilia cellulosiltytica</name>
    <dbReference type="NCBI Taxonomy" id="2683234"/>
    <lineage>
        <taxon>Bacteria</taxon>
        <taxon>Pseudomonadati</taxon>
        <taxon>Pseudomonadota</taxon>
        <taxon>Betaproteobacteria</taxon>
        <taxon>Burkholderiales</taxon>
        <taxon>Oxalobacteraceae</taxon>
        <taxon>Telluria group</taxon>
        <taxon>Massilia</taxon>
    </lineage>
</organism>
<keyword evidence="1 2" id="KW-0597">Phosphoprotein</keyword>
<dbReference type="RefSeq" id="WP_160410644.1">
    <property type="nucleotide sequence ID" value="NZ_WSES01000011.1"/>
</dbReference>
<accession>A0A7X3KAI2</accession>
<dbReference type="PROSITE" id="PS50110">
    <property type="entry name" value="RESPONSE_REGULATORY"/>
    <property type="match status" value="1"/>
</dbReference>
<dbReference type="GO" id="GO:0000160">
    <property type="term" value="P:phosphorelay signal transduction system"/>
    <property type="evidence" value="ECO:0007669"/>
    <property type="project" value="InterPro"/>
</dbReference>
<protein>
    <submittedName>
        <fullName evidence="5">Response regulator</fullName>
    </submittedName>
</protein>
<dbReference type="Gene3D" id="3.40.50.2300">
    <property type="match status" value="1"/>
</dbReference>
<feature type="domain" description="Response regulatory" evidence="4">
    <location>
        <begin position="62"/>
        <end position="178"/>
    </location>
</feature>
<dbReference type="SUPFAM" id="SSF52172">
    <property type="entry name" value="CheY-like"/>
    <property type="match status" value="1"/>
</dbReference>
<feature type="region of interest" description="Disordered" evidence="3">
    <location>
        <begin position="17"/>
        <end position="47"/>
    </location>
</feature>
<feature type="compositionally biased region" description="Low complexity" evidence="3">
    <location>
        <begin position="36"/>
        <end position="47"/>
    </location>
</feature>
<feature type="modified residue" description="4-aspartylphosphate" evidence="2">
    <location>
        <position position="111"/>
    </location>
</feature>
<evidence type="ECO:0000259" key="4">
    <source>
        <dbReference type="PROSITE" id="PS50110"/>
    </source>
</evidence>
<dbReference type="InterPro" id="IPR001789">
    <property type="entry name" value="Sig_transdc_resp-reg_receiver"/>
</dbReference>